<dbReference type="InterPro" id="IPR047180">
    <property type="entry name" value="HoxX-like"/>
</dbReference>
<proteinExistence type="predicted"/>
<dbReference type="Pfam" id="PF00378">
    <property type="entry name" value="ECH_1"/>
    <property type="match status" value="1"/>
</dbReference>
<dbReference type="InterPro" id="IPR009188">
    <property type="entry name" value="NiFe-hyd_mat_HypX/HoxX"/>
</dbReference>
<feature type="domain" description="Formyl transferase N-terminal" evidence="1">
    <location>
        <begin position="40"/>
        <end position="143"/>
    </location>
</feature>
<dbReference type="Gene3D" id="3.40.50.12230">
    <property type="match status" value="1"/>
</dbReference>
<dbReference type="InterPro" id="IPR005793">
    <property type="entry name" value="Formyl_trans_C"/>
</dbReference>
<dbReference type="PIRSF" id="PIRSF006787">
    <property type="entry name" value="Hydrgn_mat_HoxX"/>
    <property type="match status" value="1"/>
</dbReference>
<dbReference type="Pfam" id="PF02911">
    <property type="entry name" value="Formyl_trans_C"/>
    <property type="match status" value="1"/>
</dbReference>
<dbReference type="SUPFAM" id="SSF50486">
    <property type="entry name" value="FMT C-terminal domain-like"/>
    <property type="match status" value="1"/>
</dbReference>
<evidence type="ECO:0000313" key="3">
    <source>
        <dbReference type="EMBL" id="PLX60357.1"/>
    </source>
</evidence>
<comment type="caution">
    <text evidence="3">The sequence shown here is derived from an EMBL/GenBank/DDBJ whole genome shotgun (WGS) entry which is preliminary data.</text>
</comment>
<dbReference type="RefSeq" id="WP_273440602.1">
    <property type="nucleotide sequence ID" value="NZ_PKUN01000025.1"/>
</dbReference>
<organism evidence="3 4">
    <name type="scientific">Sedimenticola selenatireducens</name>
    <dbReference type="NCBI Taxonomy" id="191960"/>
    <lineage>
        <taxon>Bacteria</taxon>
        <taxon>Pseudomonadati</taxon>
        <taxon>Pseudomonadota</taxon>
        <taxon>Gammaproteobacteria</taxon>
        <taxon>Chromatiales</taxon>
        <taxon>Sedimenticolaceae</taxon>
        <taxon>Sedimenticola</taxon>
    </lineage>
</organism>
<dbReference type="PANTHER" id="PTHR43388">
    <property type="entry name" value="HYDROGENASE MATURATION FACTOR HOXX"/>
    <property type="match status" value="1"/>
</dbReference>
<accession>A0A2N6CTA9</accession>
<dbReference type="EMBL" id="PKUN01000025">
    <property type="protein sequence ID" value="PLX60357.1"/>
    <property type="molecule type" value="Genomic_DNA"/>
</dbReference>
<dbReference type="InterPro" id="IPR029045">
    <property type="entry name" value="ClpP/crotonase-like_dom_sf"/>
</dbReference>
<gene>
    <name evidence="3" type="ORF">C0630_16320</name>
</gene>
<dbReference type="STRING" id="1111735.GCA_000428045_02542"/>
<dbReference type="AlphaFoldDB" id="A0A2N6CTA9"/>
<dbReference type="SUPFAM" id="SSF53328">
    <property type="entry name" value="Formyltransferase"/>
    <property type="match status" value="1"/>
</dbReference>
<dbReference type="InterPro" id="IPR011034">
    <property type="entry name" value="Formyl_transferase-like_C_sf"/>
</dbReference>
<dbReference type="InterPro" id="IPR001753">
    <property type="entry name" value="Enoyl-CoA_hydra/iso"/>
</dbReference>
<name>A0A2N6CTA9_9GAMM</name>
<dbReference type="CDD" id="cd08650">
    <property type="entry name" value="FMT_core_HypX_N"/>
    <property type="match status" value="1"/>
</dbReference>
<dbReference type="CDD" id="cd08701">
    <property type="entry name" value="FMT_C_HypX"/>
    <property type="match status" value="1"/>
</dbReference>
<dbReference type="InterPro" id="IPR036477">
    <property type="entry name" value="Formyl_transf_N_sf"/>
</dbReference>
<dbReference type="Gene3D" id="3.90.226.10">
    <property type="entry name" value="2-enoyl-CoA Hydratase, Chain A, domain 1"/>
    <property type="match status" value="1"/>
</dbReference>
<dbReference type="CDD" id="cd06558">
    <property type="entry name" value="crotonase-like"/>
    <property type="match status" value="1"/>
</dbReference>
<dbReference type="InterPro" id="IPR002376">
    <property type="entry name" value="Formyl_transf_N"/>
</dbReference>
<dbReference type="SUPFAM" id="SSF52096">
    <property type="entry name" value="ClpP/crotonase"/>
    <property type="match status" value="1"/>
</dbReference>
<protein>
    <submittedName>
        <fullName evidence="3">Hydrogenase maturation protein</fullName>
    </submittedName>
</protein>
<dbReference type="Proteomes" id="UP000235015">
    <property type="component" value="Unassembled WGS sequence"/>
</dbReference>
<feature type="domain" description="Formyl transferase C-terminal" evidence="2">
    <location>
        <begin position="175"/>
        <end position="256"/>
    </location>
</feature>
<dbReference type="Pfam" id="PF00551">
    <property type="entry name" value="Formyl_trans_N"/>
    <property type="match status" value="1"/>
</dbReference>
<dbReference type="GO" id="GO:0003824">
    <property type="term" value="F:catalytic activity"/>
    <property type="evidence" value="ECO:0007669"/>
    <property type="project" value="InterPro"/>
</dbReference>
<reference evidence="3 4" key="1">
    <citation type="submission" date="2017-11" db="EMBL/GenBank/DDBJ databases">
        <title>Genome-resolved metagenomics identifies genetic mobility, metabolic interactions, and unexpected diversity in perchlorate-reducing communities.</title>
        <authorList>
            <person name="Barnum T.P."/>
            <person name="Figueroa I.A."/>
            <person name="Carlstrom C.I."/>
            <person name="Lucas L.N."/>
            <person name="Engelbrektson A.L."/>
            <person name="Coates J.D."/>
        </authorList>
    </citation>
    <scope>NUCLEOTIDE SEQUENCE [LARGE SCALE GENOMIC DNA]</scope>
    <source>
        <strain evidence="3">BM301</strain>
    </source>
</reference>
<sequence>MKILILTHAFNSLSQRLHIELKKRGHTVSVEFDINDAVSEQAVALFQPELIVAPFLKRAIPETIWRHHTCLVVHPGIKGDRGPSALDWAILKGAPEWGVTVLQANAEMDAGDLWATVNFPMRAASKASLYRNEVTDAALQGVLLAVERMEQAGFQPEPLDYAQADVKGTLQPLMRQSDRRIDWQQDTTETVLRKIRSADGFPGVLDWIYGQEVMLYDAHAADGLYGEPGMLLGHSEQAICRATVDGAVWIGHLRDKQGVHPFKLPAMRVLGKRLAELPKIVAGYSDIHYEEQGRVGYLHFPFYNGAMSTDQCNRLREAYVAARRRDTRVIVLMGGPDFWSNGIHLNTIEAAESPADESWANINAINDLAREIITTESHLTVSALQGNAGAGGVFLARAADRVWARSGVVLNPHYKDMGNLFGSEYWTYLLPKRVGEERARRITQARLPMGTEEAGELGLLDGYFGQDNPQLLVELKQRAKALADDADFDQILRDKVATRQADEQEKPLDEYRREELERMNLNFYGFDPSYHVARYNFVYKVPKSRTPITIAGHRDISKRPRDDWSQAS</sequence>
<evidence type="ECO:0000259" key="1">
    <source>
        <dbReference type="Pfam" id="PF00551"/>
    </source>
</evidence>
<evidence type="ECO:0000313" key="4">
    <source>
        <dbReference type="Proteomes" id="UP000235015"/>
    </source>
</evidence>
<dbReference type="PANTHER" id="PTHR43388:SF1">
    <property type="entry name" value="HYDROGENASE MATURATION FACTOR HOXX"/>
    <property type="match status" value="1"/>
</dbReference>
<evidence type="ECO:0000259" key="2">
    <source>
        <dbReference type="Pfam" id="PF02911"/>
    </source>
</evidence>